<dbReference type="InterPro" id="IPR008964">
    <property type="entry name" value="Invasin/intimin_cell_adhesion"/>
</dbReference>
<sequence length="137" mass="14984">MSRVLALLFLVLLVLLAFSSFFWLYEAKFLTGRASVSQASFSVDNSYVFVSPLQAKANTQEKIRVTVFVLNNQGLGVLGKTVSLTQNPNLKTDTIQSLTDGFGKSVFDVSSGKTGEYYLDVTVDGSSLNQKAHLTFD</sequence>
<comment type="similarity">
    <text evidence="1">Belongs to the intimin/invasin family.</text>
</comment>
<name>A0A2H0WV60_9BACT</name>
<protein>
    <recommendedName>
        <fullName evidence="2">Big-1 domain-containing protein</fullName>
    </recommendedName>
</protein>
<evidence type="ECO:0000256" key="1">
    <source>
        <dbReference type="ARBA" id="ARBA00010116"/>
    </source>
</evidence>
<comment type="caution">
    <text evidence="3">The sequence shown here is derived from an EMBL/GenBank/DDBJ whole genome shotgun (WGS) entry which is preliminary data.</text>
</comment>
<reference evidence="4" key="1">
    <citation type="submission" date="2017-09" db="EMBL/GenBank/DDBJ databases">
        <title>Depth-based differentiation of microbial function through sediment-hosted aquifers and enrichment of novel symbionts in the deep terrestrial subsurface.</title>
        <authorList>
            <person name="Probst A.J."/>
            <person name="Ladd B."/>
            <person name="Jarett J.K."/>
            <person name="Geller-Mcgrath D.E."/>
            <person name="Sieber C.M.K."/>
            <person name="Emerson J.B."/>
            <person name="Anantharaman K."/>
            <person name="Thomas B.C."/>
            <person name="Malmstrom R."/>
            <person name="Stieglmeier M."/>
            <person name="Klingl A."/>
            <person name="Woyke T."/>
            <person name="Ryan C.M."/>
            <person name="Banfield J.F."/>
        </authorList>
    </citation>
    <scope>NUCLEOTIDE SEQUENCE [LARGE SCALE GENOMIC DNA]</scope>
</reference>
<dbReference type="Proteomes" id="UP000231198">
    <property type="component" value="Unassembled WGS sequence"/>
</dbReference>
<dbReference type="InterPro" id="IPR013783">
    <property type="entry name" value="Ig-like_fold"/>
</dbReference>
<evidence type="ECO:0000313" key="4">
    <source>
        <dbReference type="Proteomes" id="UP000231198"/>
    </source>
</evidence>
<dbReference type="EMBL" id="PEZG01000039">
    <property type="protein sequence ID" value="PIS15799.1"/>
    <property type="molecule type" value="Genomic_DNA"/>
</dbReference>
<organism evidence="3 4">
    <name type="scientific">Candidatus Roizmanbacteria bacterium CG09_land_8_20_14_0_10_41_9</name>
    <dbReference type="NCBI Taxonomy" id="1974850"/>
    <lineage>
        <taxon>Bacteria</taxon>
        <taxon>Candidatus Roizmaniibacteriota</taxon>
    </lineage>
</organism>
<proteinExistence type="inferred from homology"/>
<feature type="domain" description="Big-1" evidence="2">
    <location>
        <begin position="48"/>
        <end position="136"/>
    </location>
</feature>
<accession>A0A2H0WV60</accession>
<evidence type="ECO:0000313" key="3">
    <source>
        <dbReference type="EMBL" id="PIS15799.1"/>
    </source>
</evidence>
<dbReference type="SUPFAM" id="SSF49373">
    <property type="entry name" value="Invasin/intimin cell-adhesion fragments"/>
    <property type="match status" value="1"/>
</dbReference>
<dbReference type="AlphaFoldDB" id="A0A2H0WV60"/>
<dbReference type="InterPro" id="IPR003344">
    <property type="entry name" value="Big_1_dom"/>
</dbReference>
<gene>
    <name evidence="3" type="ORF">COT62_01775</name>
</gene>
<dbReference type="Pfam" id="PF02369">
    <property type="entry name" value="Big_1"/>
    <property type="match status" value="1"/>
</dbReference>
<evidence type="ECO:0000259" key="2">
    <source>
        <dbReference type="Pfam" id="PF02369"/>
    </source>
</evidence>
<dbReference type="Gene3D" id="2.60.40.10">
    <property type="entry name" value="Immunoglobulins"/>
    <property type="match status" value="1"/>
</dbReference>